<name>A0AAQ4DCC9_AMBAM</name>
<dbReference type="EMBL" id="JARKHS020032366">
    <property type="protein sequence ID" value="KAK8760119.1"/>
    <property type="molecule type" value="Genomic_DNA"/>
</dbReference>
<dbReference type="AlphaFoldDB" id="A0AAQ4DCC9"/>
<organism evidence="2 3">
    <name type="scientific">Amblyomma americanum</name>
    <name type="common">Lone star tick</name>
    <dbReference type="NCBI Taxonomy" id="6943"/>
    <lineage>
        <taxon>Eukaryota</taxon>
        <taxon>Metazoa</taxon>
        <taxon>Ecdysozoa</taxon>
        <taxon>Arthropoda</taxon>
        <taxon>Chelicerata</taxon>
        <taxon>Arachnida</taxon>
        <taxon>Acari</taxon>
        <taxon>Parasitiformes</taxon>
        <taxon>Ixodida</taxon>
        <taxon>Ixodoidea</taxon>
        <taxon>Ixodidae</taxon>
        <taxon>Amblyomminae</taxon>
        <taxon>Amblyomma</taxon>
    </lineage>
</organism>
<accession>A0AAQ4DCC9</accession>
<keyword evidence="3" id="KW-1185">Reference proteome</keyword>
<reference evidence="2 3" key="1">
    <citation type="journal article" date="2023" name="Arcadia Sci">
        <title>De novo assembly of a long-read Amblyomma americanum tick genome.</title>
        <authorList>
            <person name="Chou S."/>
            <person name="Poskanzer K.E."/>
            <person name="Rollins M."/>
            <person name="Thuy-Boun P.S."/>
        </authorList>
    </citation>
    <scope>NUCLEOTIDE SEQUENCE [LARGE SCALE GENOMIC DNA]</scope>
    <source>
        <strain evidence="2">F_SG_1</strain>
        <tissue evidence="2">Salivary glands</tissue>
    </source>
</reference>
<dbReference type="Proteomes" id="UP001321473">
    <property type="component" value="Unassembled WGS sequence"/>
</dbReference>
<protein>
    <submittedName>
        <fullName evidence="2">Uncharacterized protein</fullName>
    </submittedName>
</protein>
<sequence length="430" mass="46892">MTAWLFSSDLALLATPPGSRGVMSAKNTTIKEAPQRFVFCGHDGRGLAITLKRTLFCVLQGIFQIGVSTATRAYTCGDRSFIVDVYQLRPDYTVYHTTAWLFSGDLVLLATPPGSRDVTSPKNTTIKEAPHRFVFCGHDGRGLAMTPTRTLFCVLQGIFQIGVSTATSAYTCGDRSFIVDVYQLLPDYTVDHMTAWLFSGDLALLATPPGSRDVTSTKNTTIKEAPHRFVFCGHDGRGLAMTPTRTLFCVLQGNFLIGASAATSAYTCGDRSDIVGVYQLRPDYTVDQMTAWLFSGDLPLLATPHGSRGVTSPKNTTIKEAPHRFVFCGHDGRGLAITLKRTLFCVLQGIFQIGVSTATRAYTCGDRSFIVDVYQLLPDYTVDHMTAWLFSGDLALLATPPGSRDVTSPKNTTIKEAPHRFVFVGTMDAD</sequence>
<feature type="signal peptide" evidence="1">
    <location>
        <begin position="1"/>
        <end position="21"/>
    </location>
</feature>
<keyword evidence="1" id="KW-0732">Signal</keyword>
<proteinExistence type="predicted"/>
<comment type="caution">
    <text evidence="2">The sequence shown here is derived from an EMBL/GenBank/DDBJ whole genome shotgun (WGS) entry which is preliminary data.</text>
</comment>
<evidence type="ECO:0000256" key="1">
    <source>
        <dbReference type="SAM" id="SignalP"/>
    </source>
</evidence>
<feature type="chain" id="PRO_5042882151" evidence="1">
    <location>
        <begin position="22"/>
        <end position="430"/>
    </location>
</feature>
<gene>
    <name evidence="2" type="ORF">V5799_028506</name>
</gene>
<evidence type="ECO:0000313" key="3">
    <source>
        <dbReference type="Proteomes" id="UP001321473"/>
    </source>
</evidence>
<evidence type="ECO:0000313" key="2">
    <source>
        <dbReference type="EMBL" id="KAK8760119.1"/>
    </source>
</evidence>